<keyword evidence="3" id="KW-1185">Reference proteome</keyword>
<gene>
    <name evidence="2" type="ORF">AAG747_15450</name>
</gene>
<evidence type="ECO:0000313" key="2">
    <source>
        <dbReference type="EMBL" id="MEN7549319.1"/>
    </source>
</evidence>
<dbReference type="Proteomes" id="UP001403385">
    <property type="component" value="Unassembled WGS sequence"/>
</dbReference>
<comment type="caution">
    <text evidence="2">The sequence shown here is derived from an EMBL/GenBank/DDBJ whole genome shotgun (WGS) entry which is preliminary data.</text>
</comment>
<feature type="region of interest" description="Disordered" evidence="1">
    <location>
        <begin position="91"/>
        <end position="113"/>
    </location>
</feature>
<evidence type="ECO:0000313" key="3">
    <source>
        <dbReference type="Proteomes" id="UP001403385"/>
    </source>
</evidence>
<feature type="compositionally biased region" description="Basic residues" evidence="1">
    <location>
        <begin position="101"/>
        <end position="113"/>
    </location>
</feature>
<name>A0AAW9SAH8_9BACT</name>
<dbReference type="AlphaFoldDB" id="A0AAW9SAH8"/>
<reference evidence="2 3" key="1">
    <citation type="submission" date="2024-04" db="EMBL/GenBank/DDBJ databases">
        <title>Novel genus in family Flammeovirgaceae.</title>
        <authorList>
            <person name="Nguyen T.H."/>
            <person name="Vuong T.Q."/>
            <person name="Le H."/>
            <person name="Kim S.-G."/>
        </authorList>
    </citation>
    <scope>NUCLEOTIDE SEQUENCE [LARGE SCALE GENOMIC DNA]</scope>
    <source>
        <strain evidence="2 3">JCM 23209</strain>
    </source>
</reference>
<evidence type="ECO:0000256" key="1">
    <source>
        <dbReference type="SAM" id="MobiDB-lite"/>
    </source>
</evidence>
<proteinExistence type="predicted"/>
<dbReference type="RefSeq" id="WP_346822095.1">
    <property type="nucleotide sequence ID" value="NZ_JBDKWZ010000008.1"/>
</dbReference>
<accession>A0AAW9SAH8</accession>
<organism evidence="2 3">
    <name type="scientific">Rapidithrix thailandica</name>
    <dbReference type="NCBI Taxonomy" id="413964"/>
    <lineage>
        <taxon>Bacteria</taxon>
        <taxon>Pseudomonadati</taxon>
        <taxon>Bacteroidota</taxon>
        <taxon>Cytophagia</taxon>
        <taxon>Cytophagales</taxon>
        <taxon>Flammeovirgaceae</taxon>
        <taxon>Rapidithrix</taxon>
    </lineage>
</organism>
<protein>
    <submittedName>
        <fullName evidence="2">Uncharacterized protein</fullName>
    </submittedName>
</protein>
<dbReference type="EMBL" id="JBDKWZ010000008">
    <property type="protein sequence ID" value="MEN7549319.1"/>
    <property type="molecule type" value="Genomic_DNA"/>
</dbReference>
<sequence>MKTIELGGEERAVAFDMNAMAFFEEATDQGVLDYLSTISKNTGRLGPFRHLVYAMLKAGAFVAKKEFDYSLEEVSSWYSLNDMERIMTVVHANSPQENGKKKPAQRRVAPKAT</sequence>